<evidence type="ECO:0000313" key="2">
    <source>
        <dbReference type="EMBL" id="JAA67399.1"/>
    </source>
</evidence>
<proteinExistence type="evidence at transcript level"/>
<reference evidence="2" key="1">
    <citation type="submission" date="2012-12" db="EMBL/GenBank/DDBJ databases">
        <title>Identification and characterization of a phenylalanine ammonia-lyase gene family in Isatis indigotica Fort.</title>
        <authorList>
            <person name="Liu Q."/>
            <person name="Chen J."/>
            <person name="Zhou X."/>
            <person name="Di P."/>
            <person name="Xiao Y."/>
            <person name="Xuan H."/>
            <person name="Zhang L."/>
            <person name="Chen W."/>
        </authorList>
    </citation>
    <scope>NUCLEOTIDE SEQUENCE</scope>
    <source>
        <tissue evidence="2">Salivary gland</tissue>
    </source>
</reference>
<accession>A0A0K8RA99</accession>
<sequence>MYLQSLLVIFCLLICSYSQDAATTKKLPEDDPENFQYQNATRLVKLGGRHWVKRRTYNVTTPRGAPTCEYAEILKKVKENRYILKLGAKFESNRWTSKNQTLLLKKTGNHSAPNVLNFTRLSADGRQGHPLLYSNYKDCHIVRIKKNNSDVYICDLLLTNEAANKNPPHDCETKFKEYCLGTPVEVYSRSCNETVPKTPRSHT</sequence>
<protein>
    <submittedName>
        <fullName evidence="2">Putative salivary lipocalin</fullName>
    </submittedName>
</protein>
<feature type="chain" id="PRO_5005517040" evidence="1">
    <location>
        <begin position="22"/>
        <end position="203"/>
    </location>
</feature>
<dbReference type="SUPFAM" id="SSF50814">
    <property type="entry name" value="Lipocalins"/>
    <property type="match status" value="1"/>
</dbReference>
<evidence type="ECO:0000256" key="1">
    <source>
        <dbReference type="SAM" id="SignalP"/>
    </source>
</evidence>
<dbReference type="Pfam" id="PF02098">
    <property type="entry name" value="His_binding"/>
    <property type="match status" value="1"/>
</dbReference>
<dbReference type="AlphaFoldDB" id="A0A0K8RA99"/>
<dbReference type="InterPro" id="IPR002970">
    <property type="entry name" value="Tick_his-bd"/>
</dbReference>
<keyword evidence="1" id="KW-0732">Signal</keyword>
<organism evidence="2">
    <name type="scientific">Ixodes ricinus</name>
    <name type="common">Common tick</name>
    <name type="synonym">Acarus ricinus</name>
    <dbReference type="NCBI Taxonomy" id="34613"/>
    <lineage>
        <taxon>Eukaryota</taxon>
        <taxon>Metazoa</taxon>
        <taxon>Ecdysozoa</taxon>
        <taxon>Arthropoda</taxon>
        <taxon>Chelicerata</taxon>
        <taxon>Arachnida</taxon>
        <taxon>Acari</taxon>
        <taxon>Parasitiformes</taxon>
        <taxon>Ixodida</taxon>
        <taxon>Ixodoidea</taxon>
        <taxon>Ixodidae</taxon>
        <taxon>Ixodinae</taxon>
        <taxon>Ixodes</taxon>
    </lineage>
</organism>
<dbReference type="Gene3D" id="2.40.128.20">
    <property type="match status" value="1"/>
</dbReference>
<name>A0A0K8RA99_IXORI</name>
<dbReference type="GO" id="GO:0043176">
    <property type="term" value="F:amine binding"/>
    <property type="evidence" value="ECO:0007669"/>
    <property type="project" value="InterPro"/>
</dbReference>
<feature type="signal peptide" evidence="1">
    <location>
        <begin position="1"/>
        <end position="21"/>
    </location>
</feature>
<dbReference type="GO" id="GO:0030682">
    <property type="term" value="P:symbiont-mediated perturbation of host defenses"/>
    <property type="evidence" value="ECO:0007669"/>
    <property type="project" value="InterPro"/>
</dbReference>
<dbReference type="EMBL" id="GADI01006409">
    <property type="protein sequence ID" value="JAA67399.1"/>
    <property type="molecule type" value="mRNA"/>
</dbReference>
<dbReference type="InterPro" id="IPR012674">
    <property type="entry name" value="Calycin"/>
</dbReference>